<dbReference type="EMBL" id="QZWG01000002">
    <property type="protein sequence ID" value="RZC23463.1"/>
    <property type="molecule type" value="Genomic_DNA"/>
</dbReference>
<keyword evidence="2" id="KW-0479">Metal-binding</keyword>
<keyword evidence="1" id="KW-0238">DNA-binding</keyword>
<feature type="compositionally biased region" description="Polar residues" evidence="3">
    <location>
        <begin position="271"/>
        <end position="280"/>
    </location>
</feature>
<feature type="region of interest" description="Disordered" evidence="3">
    <location>
        <begin position="267"/>
        <end position="311"/>
    </location>
</feature>
<sequence>MKRARKSNRVSWATGENLCQVKLFLSDDYPSIVGQKSQDHLQAKTSSMLHSSINEPNDLPPGFESSHFLNQPKVELSNIPLIKWECPPLVVVRSQWRVAAGEESREKENQKLREMRVLEALYPRLSAIPPSPSVSLDVEEEDYDDGITPLIPIIPIEEEESMDILPELAVALKPSPNVQSQNSPQYISAKTSISSASNASPAVSHDPCVRPLAEADLAAASSVVATIIRSNEQGTLIDMDLLGKIFTDPKILEQLINEHRTAATTTSASSKTVDIPTSGQKPAIPSVLLSTSTPDVTASGTTPTSAVSSLPSGFWLKPSNPSVSLLNPTPCKTPTLSVPAIPSFSLLSSTHDQPVTASVPLSRPVSGKPVTPSVSLLTHTPALDMHRPVSKNFHVSSGMPPALNSQSQQETALASGPKRAASLASIPYSQLSSGPLPSAAGNLRATINQAQSAATTMPYKLSTCSSAFAVKDANYYKNLIRQHGADKQDIQDSHIGIRHSNFQDMKPILQVGEVGAVLVKWWPSLADVGPNTSDYRIVIRHVVASMRCHQNYKRLTFLFANPIDSTSIVNLSVFTLIRFDMKRARKSNRVSWATGDNLCQVKLFLSEDFPSIVGQKSQDHLQAKTSSMLHSSINEPNDLPPGFESSHFLNQPKVEFSNIPQIKWECPPVVVVRSQWRVAAGEESREKENQKLREMRVLEALYPRLSAIPPSPSVSLDVEEEDYDDGRTPLIPIIPIEEEESTDILPELAVALKPSPNVQSQNSQQYISAKTSISSASNAAHAVSLDPCIRPMAGVSSGMEADLAAASSVVATIIRSNEQGTLIDMDLLGKIFTDPKILEQLINEHGTAATTASASSNTVDIPTSGLKPAIPSVLVSTPTPDVTASWTTPTSAVGSLPSGFGLKPSNPSVSLLNPTPTLSVPAIPSVSLLSSSHDKPVTASVPLSRPVPGMPVTPSVSMLTHHTPAPDMHRPVSKNFHHVSSGMPPALNNQSQQETAMASGPKRANYYKNLIRQHGADKQDIQDSHIGIRHSNFQDMKPVHNIKQREVKPKILKPCIYFKSPRGCRNGSNCSYQHDVSAQEGAGNVLRAQSAKRLKLGGEN</sequence>
<keyword evidence="6" id="KW-1185">Reference proteome</keyword>
<keyword evidence="2" id="KW-0863">Zinc-finger</keyword>
<dbReference type="GO" id="GO:0003677">
    <property type="term" value="F:DNA binding"/>
    <property type="evidence" value="ECO:0007669"/>
    <property type="project" value="UniProtKB-KW"/>
</dbReference>
<feature type="zinc finger region" description="C3H1-type" evidence="2">
    <location>
        <begin position="1049"/>
        <end position="1077"/>
    </location>
</feature>
<dbReference type="Proteomes" id="UP000289340">
    <property type="component" value="Chromosome 2"/>
</dbReference>
<accession>A0A445LJR4</accession>
<feature type="region of interest" description="Disordered" evidence="3">
    <location>
        <begin position="354"/>
        <end position="373"/>
    </location>
</feature>
<dbReference type="AlphaFoldDB" id="A0A445LJR4"/>
<proteinExistence type="predicted"/>
<organism evidence="5 6">
    <name type="scientific">Glycine soja</name>
    <name type="common">Wild soybean</name>
    <dbReference type="NCBI Taxonomy" id="3848"/>
    <lineage>
        <taxon>Eukaryota</taxon>
        <taxon>Viridiplantae</taxon>
        <taxon>Streptophyta</taxon>
        <taxon>Embryophyta</taxon>
        <taxon>Tracheophyta</taxon>
        <taxon>Spermatophyta</taxon>
        <taxon>Magnoliopsida</taxon>
        <taxon>eudicotyledons</taxon>
        <taxon>Gunneridae</taxon>
        <taxon>Pentapetalae</taxon>
        <taxon>rosids</taxon>
        <taxon>fabids</taxon>
        <taxon>Fabales</taxon>
        <taxon>Fabaceae</taxon>
        <taxon>Papilionoideae</taxon>
        <taxon>50 kb inversion clade</taxon>
        <taxon>NPAAA clade</taxon>
        <taxon>indigoferoid/millettioid clade</taxon>
        <taxon>Phaseoleae</taxon>
        <taxon>Glycine</taxon>
        <taxon>Glycine subgen. Soja</taxon>
    </lineage>
</organism>
<feature type="compositionally biased region" description="Polar residues" evidence="3">
    <location>
        <begin position="403"/>
        <end position="412"/>
    </location>
</feature>
<evidence type="ECO:0000256" key="3">
    <source>
        <dbReference type="SAM" id="MobiDB-lite"/>
    </source>
</evidence>
<keyword evidence="2" id="KW-0862">Zinc</keyword>
<dbReference type="GO" id="GO:0008270">
    <property type="term" value="F:zinc ion binding"/>
    <property type="evidence" value="ECO:0007669"/>
    <property type="project" value="UniProtKB-KW"/>
</dbReference>
<feature type="region of interest" description="Disordered" evidence="3">
    <location>
        <begin position="391"/>
        <end position="416"/>
    </location>
</feature>
<protein>
    <submittedName>
        <fullName evidence="5">Zinc finger CCCH domain-containing protein 30</fullName>
    </submittedName>
</protein>
<comment type="caution">
    <text evidence="5">The sequence shown here is derived from an EMBL/GenBank/DDBJ whole genome shotgun (WGS) entry which is preliminary data.</text>
</comment>
<dbReference type="PROSITE" id="PS50103">
    <property type="entry name" value="ZF_C3H1"/>
    <property type="match status" value="1"/>
</dbReference>
<evidence type="ECO:0000256" key="2">
    <source>
        <dbReference type="PROSITE-ProRule" id="PRU00723"/>
    </source>
</evidence>
<feature type="compositionally biased region" description="Polar residues" evidence="3">
    <location>
        <begin position="288"/>
        <end position="311"/>
    </location>
</feature>
<feature type="region of interest" description="Disordered" evidence="3">
    <location>
        <begin position="43"/>
        <end position="66"/>
    </location>
</feature>
<dbReference type="InterPro" id="IPR000571">
    <property type="entry name" value="Znf_CCCH"/>
</dbReference>
<evidence type="ECO:0000259" key="4">
    <source>
        <dbReference type="PROSITE" id="PS50103"/>
    </source>
</evidence>
<feature type="compositionally biased region" description="Polar residues" evidence="3">
    <location>
        <begin position="43"/>
        <end position="55"/>
    </location>
</feature>
<feature type="domain" description="C3H1-type" evidence="4">
    <location>
        <begin position="1049"/>
        <end position="1077"/>
    </location>
</feature>
<gene>
    <name evidence="5" type="ORF">D0Y65_003007</name>
</gene>
<name>A0A445LJR4_GLYSO</name>
<evidence type="ECO:0000313" key="6">
    <source>
        <dbReference type="Proteomes" id="UP000289340"/>
    </source>
</evidence>
<evidence type="ECO:0000256" key="1">
    <source>
        <dbReference type="ARBA" id="ARBA00023125"/>
    </source>
</evidence>
<dbReference type="PANTHER" id="PTHR33400:SF9">
    <property type="entry name" value="C3H1-TYPE DOMAIN-CONTAINING PROTEIN"/>
    <property type="match status" value="1"/>
</dbReference>
<dbReference type="PANTHER" id="PTHR33400">
    <property type="entry name" value="ZINC FINGER CCCH DOMAIN-CONTAINING PROTEIN 6-RELATED"/>
    <property type="match status" value="1"/>
</dbReference>
<reference evidence="5 6" key="1">
    <citation type="submission" date="2018-09" db="EMBL/GenBank/DDBJ databases">
        <title>A high-quality reference genome of wild soybean provides a powerful tool to mine soybean genomes.</title>
        <authorList>
            <person name="Xie M."/>
            <person name="Chung C.Y.L."/>
            <person name="Li M.-W."/>
            <person name="Wong F.-L."/>
            <person name="Chan T.-F."/>
            <person name="Lam H.-M."/>
        </authorList>
    </citation>
    <scope>NUCLEOTIDE SEQUENCE [LARGE SCALE GENOMIC DNA]</scope>
    <source>
        <strain evidence="6">cv. W05</strain>
        <tissue evidence="5">Hypocotyl of etiolated seedlings</tissue>
    </source>
</reference>
<evidence type="ECO:0000313" key="5">
    <source>
        <dbReference type="EMBL" id="RZC23463.1"/>
    </source>
</evidence>